<protein>
    <submittedName>
        <fullName evidence="1">Uncharacterized protein</fullName>
    </submittedName>
</protein>
<name>A0A0B7BU00_9EUPU</name>
<gene>
    <name evidence="1" type="primary">ORF213089</name>
</gene>
<dbReference type="EMBL" id="HACG01049829">
    <property type="protein sequence ID" value="CEK96694.1"/>
    <property type="molecule type" value="Transcribed_RNA"/>
</dbReference>
<evidence type="ECO:0000313" key="1">
    <source>
        <dbReference type="EMBL" id="CEK96694.1"/>
    </source>
</evidence>
<organism evidence="1">
    <name type="scientific">Arion vulgaris</name>
    <dbReference type="NCBI Taxonomy" id="1028688"/>
    <lineage>
        <taxon>Eukaryota</taxon>
        <taxon>Metazoa</taxon>
        <taxon>Spiralia</taxon>
        <taxon>Lophotrochozoa</taxon>
        <taxon>Mollusca</taxon>
        <taxon>Gastropoda</taxon>
        <taxon>Heterobranchia</taxon>
        <taxon>Euthyneura</taxon>
        <taxon>Panpulmonata</taxon>
        <taxon>Eupulmonata</taxon>
        <taxon>Stylommatophora</taxon>
        <taxon>Helicina</taxon>
        <taxon>Arionoidea</taxon>
        <taxon>Arionidae</taxon>
        <taxon>Arion</taxon>
    </lineage>
</organism>
<sequence>MRRLCLFQVYVFQPVRSIHDFINVIISGIPNMAPATPSVIVLTVMDANQLTN</sequence>
<reference evidence="1" key="1">
    <citation type="submission" date="2014-12" db="EMBL/GenBank/DDBJ databases">
        <title>Insight into the proteome of Arion vulgaris.</title>
        <authorList>
            <person name="Aradska J."/>
            <person name="Bulat T."/>
            <person name="Smidak R."/>
            <person name="Sarate P."/>
            <person name="Gangsoo J."/>
            <person name="Sialana F."/>
            <person name="Bilban M."/>
            <person name="Lubec G."/>
        </authorList>
    </citation>
    <scope>NUCLEOTIDE SEQUENCE</scope>
    <source>
        <tissue evidence="1">Skin</tissue>
    </source>
</reference>
<dbReference type="AlphaFoldDB" id="A0A0B7BU00"/>
<proteinExistence type="predicted"/>
<accession>A0A0B7BU00</accession>